<accession>A0ABQ2VH51</accession>
<evidence type="ECO:0000313" key="2">
    <source>
        <dbReference type="EMBL" id="GGU81489.1"/>
    </source>
</evidence>
<proteinExistence type="predicted"/>
<dbReference type="PROSITE" id="PS51186">
    <property type="entry name" value="GNAT"/>
    <property type="match status" value="1"/>
</dbReference>
<dbReference type="PANTHER" id="PTHR42791:SF1">
    <property type="entry name" value="N-ACETYLTRANSFERASE DOMAIN-CONTAINING PROTEIN"/>
    <property type="match status" value="1"/>
</dbReference>
<dbReference type="InterPro" id="IPR052523">
    <property type="entry name" value="Trichothecene_AcTrans"/>
</dbReference>
<dbReference type="Gene3D" id="3.40.630.30">
    <property type="match status" value="1"/>
</dbReference>
<organism evidence="2 3">
    <name type="scientific">Lentzea flava</name>
    <dbReference type="NCBI Taxonomy" id="103732"/>
    <lineage>
        <taxon>Bacteria</taxon>
        <taxon>Bacillati</taxon>
        <taxon>Actinomycetota</taxon>
        <taxon>Actinomycetes</taxon>
        <taxon>Pseudonocardiales</taxon>
        <taxon>Pseudonocardiaceae</taxon>
        <taxon>Lentzea</taxon>
    </lineage>
</organism>
<feature type="domain" description="N-acetyltransferase" evidence="1">
    <location>
        <begin position="48"/>
        <end position="194"/>
    </location>
</feature>
<dbReference type="InterPro" id="IPR016181">
    <property type="entry name" value="Acyl_CoA_acyltransferase"/>
</dbReference>
<evidence type="ECO:0000259" key="1">
    <source>
        <dbReference type="PROSITE" id="PS51186"/>
    </source>
</evidence>
<dbReference type="PANTHER" id="PTHR42791">
    <property type="entry name" value="GNAT FAMILY ACETYLTRANSFERASE"/>
    <property type="match status" value="1"/>
</dbReference>
<evidence type="ECO:0000313" key="3">
    <source>
        <dbReference type="Proteomes" id="UP000649573"/>
    </source>
</evidence>
<reference evidence="3" key="1">
    <citation type="journal article" date="2019" name="Int. J. Syst. Evol. Microbiol.">
        <title>The Global Catalogue of Microorganisms (GCM) 10K type strain sequencing project: providing services to taxonomists for standard genome sequencing and annotation.</title>
        <authorList>
            <consortium name="The Broad Institute Genomics Platform"/>
            <consortium name="The Broad Institute Genome Sequencing Center for Infectious Disease"/>
            <person name="Wu L."/>
            <person name="Ma J."/>
        </authorList>
    </citation>
    <scope>NUCLEOTIDE SEQUENCE [LARGE SCALE GENOMIC DNA]</scope>
    <source>
        <strain evidence="3">JCM 3296</strain>
    </source>
</reference>
<dbReference type="RefSeq" id="WP_189259485.1">
    <property type="nucleotide sequence ID" value="NZ_BMRE01000077.1"/>
</dbReference>
<sequence>MQIVTATSSDAPAIGELIATSFRQLACSRWLVKSREDWERIGPLYFEREVRDAIANGVVYTVPDLSAALVAFDHVVEPESPPERESWLMEITGPYFERFARFEAAFAAAHPRKPHHYGAHIAVRSTERNKGVASLLLDHHHQVLDDLGRAVYAEASSKRLEHFFARHGYAPIGSPVVLDGEELLQPVWREARRPG</sequence>
<name>A0ABQ2VH51_9PSEU</name>
<dbReference type="SUPFAM" id="SSF55729">
    <property type="entry name" value="Acyl-CoA N-acyltransferases (Nat)"/>
    <property type="match status" value="1"/>
</dbReference>
<comment type="caution">
    <text evidence="2">The sequence shown here is derived from an EMBL/GenBank/DDBJ whole genome shotgun (WGS) entry which is preliminary data.</text>
</comment>
<dbReference type="EMBL" id="BMRE01000077">
    <property type="protein sequence ID" value="GGU81489.1"/>
    <property type="molecule type" value="Genomic_DNA"/>
</dbReference>
<gene>
    <name evidence="2" type="ORF">GCM10010178_85210</name>
</gene>
<dbReference type="Proteomes" id="UP000649573">
    <property type="component" value="Unassembled WGS sequence"/>
</dbReference>
<keyword evidence="3" id="KW-1185">Reference proteome</keyword>
<dbReference type="InterPro" id="IPR000182">
    <property type="entry name" value="GNAT_dom"/>
</dbReference>
<protein>
    <recommendedName>
        <fullName evidence="1">N-acetyltransferase domain-containing protein</fullName>
    </recommendedName>
</protein>